<accession>Q6ALF7</accession>
<dbReference type="KEGG" id="dps:DP2089"/>
<gene>
    <name evidence="1" type="ordered locus">DP2089</name>
</gene>
<dbReference type="HOGENOM" id="CLU_2842675_0_0_7"/>
<proteinExistence type="predicted"/>
<evidence type="ECO:0000313" key="2">
    <source>
        <dbReference type="Proteomes" id="UP000000602"/>
    </source>
</evidence>
<keyword evidence="2" id="KW-1185">Reference proteome</keyword>
<protein>
    <submittedName>
        <fullName evidence="1">Uncharacterized protein</fullName>
    </submittedName>
</protein>
<name>Q6ALF7_DESPS</name>
<sequence>MIRMMDKVSYNTRANVARYDSRETQGWLPWVFLYSIRYIELTSNVAFFRVMLSKNYSKRRLLSTG</sequence>
<reference evidence="2" key="1">
    <citation type="journal article" date="2004" name="Environ. Microbiol.">
        <title>The genome of Desulfotalea psychrophila, a sulfate-reducing bacterium from permanently cold Arctic sediments.</title>
        <authorList>
            <person name="Rabus R."/>
            <person name="Ruepp A."/>
            <person name="Frickey T."/>
            <person name="Rattei T."/>
            <person name="Fartmann B."/>
            <person name="Stark M."/>
            <person name="Bauer M."/>
            <person name="Zibat A."/>
            <person name="Lombardot T."/>
            <person name="Becker I."/>
            <person name="Amann J."/>
            <person name="Gellner K."/>
            <person name="Teeling H."/>
            <person name="Leuschner W.D."/>
            <person name="Gloeckner F.-O."/>
            <person name="Lupas A.N."/>
            <person name="Amann R."/>
            <person name="Klenk H.-P."/>
        </authorList>
    </citation>
    <scope>NUCLEOTIDE SEQUENCE [LARGE SCALE GENOMIC DNA]</scope>
    <source>
        <strain evidence="2">DSM 12343 / LSv54</strain>
    </source>
</reference>
<dbReference type="EMBL" id="CR522870">
    <property type="protein sequence ID" value="CAG36818.1"/>
    <property type="molecule type" value="Genomic_DNA"/>
</dbReference>
<organism evidence="1 2">
    <name type="scientific">Desulfotalea psychrophila (strain LSv54 / DSM 12343)</name>
    <dbReference type="NCBI Taxonomy" id="177439"/>
    <lineage>
        <taxon>Bacteria</taxon>
        <taxon>Pseudomonadati</taxon>
        <taxon>Thermodesulfobacteriota</taxon>
        <taxon>Desulfobulbia</taxon>
        <taxon>Desulfobulbales</taxon>
        <taxon>Desulfocapsaceae</taxon>
        <taxon>Desulfotalea</taxon>
    </lineage>
</organism>
<dbReference type="AlphaFoldDB" id="Q6ALF7"/>
<evidence type="ECO:0000313" key="1">
    <source>
        <dbReference type="EMBL" id="CAG36818.1"/>
    </source>
</evidence>
<dbReference type="Proteomes" id="UP000000602">
    <property type="component" value="Chromosome"/>
</dbReference>